<dbReference type="AlphaFoldDB" id="A0A085LR95"/>
<name>A0A085LR95_9BILA</name>
<feature type="region of interest" description="Disordered" evidence="1">
    <location>
        <begin position="75"/>
        <end position="109"/>
    </location>
</feature>
<feature type="compositionally biased region" description="Polar residues" evidence="1">
    <location>
        <begin position="82"/>
        <end position="109"/>
    </location>
</feature>
<evidence type="ECO:0000313" key="2">
    <source>
        <dbReference type="EMBL" id="KFD47491.1"/>
    </source>
</evidence>
<reference evidence="2 3" key="1">
    <citation type="journal article" date="2014" name="Nat. Genet.">
        <title>Genome and transcriptome of the porcine whipworm Trichuris suis.</title>
        <authorList>
            <person name="Jex A.R."/>
            <person name="Nejsum P."/>
            <person name="Schwarz E.M."/>
            <person name="Hu L."/>
            <person name="Young N.D."/>
            <person name="Hall R.S."/>
            <person name="Korhonen P.K."/>
            <person name="Liao S."/>
            <person name="Thamsborg S."/>
            <person name="Xia J."/>
            <person name="Xu P."/>
            <person name="Wang S."/>
            <person name="Scheerlinck J.P."/>
            <person name="Hofmann A."/>
            <person name="Sternberg P.W."/>
            <person name="Wang J."/>
            <person name="Gasser R.B."/>
        </authorList>
    </citation>
    <scope>NUCLEOTIDE SEQUENCE [LARGE SCALE GENOMIC DNA]</scope>
    <source>
        <strain evidence="2">DCEP-RM93M</strain>
    </source>
</reference>
<accession>A0A085LR95</accession>
<evidence type="ECO:0000313" key="3">
    <source>
        <dbReference type="Proteomes" id="UP000030764"/>
    </source>
</evidence>
<proteinExistence type="predicted"/>
<keyword evidence="3" id="KW-1185">Reference proteome</keyword>
<sequence>MEQKGNGFRGASGDEKGSIISRCEWRADGIVSEEYMRTSLQMSGNKPLSRFRNASWGWAHRIEKKIFNWSVCADGSSREASAKNTPGSRNGAPKTSSAGAWRRSSFTVL</sequence>
<protein>
    <submittedName>
        <fullName evidence="2">Uncharacterized protein</fullName>
    </submittedName>
</protein>
<organism evidence="2 3">
    <name type="scientific">Trichuris suis</name>
    <name type="common">pig whipworm</name>
    <dbReference type="NCBI Taxonomy" id="68888"/>
    <lineage>
        <taxon>Eukaryota</taxon>
        <taxon>Metazoa</taxon>
        <taxon>Ecdysozoa</taxon>
        <taxon>Nematoda</taxon>
        <taxon>Enoplea</taxon>
        <taxon>Dorylaimia</taxon>
        <taxon>Trichinellida</taxon>
        <taxon>Trichuridae</taxon>
        <taxon>Trichuris</taxon>
    </lineage>
</organism>
<dbReference type="EMBL" id="KL363325">
    <property type="protein sequence ID" value="KFD47491.1"/>
    <property type="molecule type" value="Genomic_DNA"/>
</dbReference>
<evidence type="ECO:0000256" key="1">
    <source>
        <dbReference type="SAM" id="MobiDB-lite"/>
    </source>
</evidence>
<dbReference type="Proteomes" id="UP000030764">
    <property type="component" value="Unassembled WGS sequence"/>
</dbReference>
<gene>
    <name evidence="2" type="ORF">M513_11652</name>
</gene>